<evidence type="ECO:0000313" key="3">
    <source>
        <dbReference type="Proteomes" id="UP000219286"/>
    </source>
</evidence>
<gene>
    <name evidence="2" type="ORF">A9Z42_0000220</name>
</gene>
<proteinExistence type="predicted"/>
<evidence type="ECO:0000256" key="1">
    <source>
        <dbReference type="SAM" id="MobiDB-lite"/>
    </source>
</evidence>
<comment type="caution">
    <text evidence="2">The sequence shown here is derived from an EMBL/GenBank/DDBJ whole genome shotgun (WGS) entry which is preliminary data.</text>
</comment>
<keyword evidence="3" id="KW-1185">Reference proteome</keyword>
<dbReference type="InterPro" id="IPR036291">
    <property type="entry name" value="NAD(P)-bd_dom_sf"/>
</dbReference>
<evidence type="ECO:0000313" key="2">
    <source>
        <dbReference type="EMBL" id="OTA00424.1"/>
    </source>
</evidence>
<accession>A0A2H2ZM46</accession>
<dbReference type="OrthoDB" id="498125at2759"/>
<dbReference type="AlphaFoldDB" id="A0A2H2ZM46"/>
<dbReference type="Proteomes" id="UP000219286">
    <property type="component" value="Unassembled WGS sequence"/>
</dbReference>
<sequence>MGDVRQTVKQSPPVDVSNPYDPTTLKGKTILITGGANGLGAHMVRHWASHDSNIVIGDVADTAGEELVAFL</sequence>
<dbReference type="SUPFAM" id="SSF51735">
    <property type="entry name" value="NAD(P)-binding Rossmann-fold domains"/>
    <property type="match status" value="1"/>
</dbReference>
<name>A0A2H2ZM46_TRIPA</name>
<reference evidence="2 3" key="1">
    <citation type="journal article" date="2015" name="Genome Announc.">
        <title>Genome sequence and annotation of Trichoderma parareesei, the ancestor of the cellulase producer Trichoderma reesei.</title>
        <authorList>
            <person name="Yang D."/>
            <person name="Pomraning K."/>
            <person name="Kopchinskiy A."/>
            <person name="Karimi Aghcheh R."/>
            <person name="Atanasova L."/>
            <person name="Chenthamara K."/>
            <person name="Baker S.E."/>
            <person name="Zhang R."/>
            <person name="Shen Q."/>
            <person name="Freitag M."/>
            <person name="Kubicek C.P."/>
            <person name="Druzhinina I.S."/>
        </authorList>
    </citation>
    <scope>NUCLEOTIDE SEQUENCE [LARGE SCALE GENOMIC DNA]</scope>
    <source>
        <strain evidence="2 3">CBS 125925</strain>
    </source>
</reference>
<dbReference type="EMBL" id="LFMI01000085">
    <property type="protein sequence ID" value="OTA00424.1"/>
    <property type="molecule type" value="Genomic_DNA"/>
</dbReference>
<organism evidence="2 3">
    <name type="scientific">Trichoderma parareesei</name>
    <name type="common">Filamentous fungus</name>
    <dbReference type="NCBI Taxonomy" id="858221"/>
    <lineage>
        <taxon>Eukaryota</taxon>
        <taxon>Fungi</taxon>
        <taxon>Dikarya</taxon>
        <taxon>Ascomycota</taxon>
        <taxon>Pezizomycotina</taxon>
        <taxon>Sordariomycetes</taxon>
        <taxon>Hypocreomycetidae</taxon>
        <taxon>Hypocreales</taxon>
        <taxon>Hypocreaceae</taxon>
        <taxon>Trichoderma</taxon>
    </lineage>
</organism>
<dbReference type="Gene3D" id="3.40.50.720">
    <property type="entry name" value="NAD(P)-binding Rossmann-like Domain"/>
    <property type="match status" value="1"/>
</dbReference>
<protein>
    <submittedName>
        <fullName evidence="2">Uncharacterized protein</fullName>
    </submittedName>
</protein>
<feature type="region of interest" description="Disordered" evidence="1">
    <location>
        <begin position="1"/>
        <end position="20"/>
    </location>
</feature>